<evidence type="ECO:0000313" key="3">
    <source>
        <dbReference type="EMBL" id="ACI61963.1"/>
    </source>
</evidence>
<keyword evidence="1" id="KW-0472">Membrane</keyword>
<dbReference type="EMBL" id="CP000829">
    <property type="protein sequence ID" value="ACI61963.1"/>
    <property type="molecule type" value="Genomic_DNA"/>
</dbReference>
<evidence type="ECO:0000256" key="1">
    <source>
        <dbReference type="SAM" id="Phobius"/>
    </source>
</evidence>
<evidence type="ECO:0000313" key="4">
    <source>
        <dbReference type="Proteomes" id="UP000001039"/>
    </source>
</evidence>
<dbReference type="HOGENOM" id="CLU_038263_0_0_9"/>
<feature type="transmembrane region" description="Helical" evidence="1">
    <location>
        <begin position="41"/>
        <end position="60"/>
    </location>
</feature>
<dbReference type="KEGG" id="soz:Spy49_1710c"/>
<dbReference type="InterPro" id="IPR054530">
    <property type="entry name" value="TcaA_4th"/>
</dbReference>
<sequence length="574" mass="64060">MNYLGFFENPLAIYDIIVKKNIESWGLLMTKPFHHKKLKQITIIAATSLFLFLIGGAFYYSKNHCINAYLKARSAQSGPVFENIKAYLVWDDTNEQITNDEAMYTKFRRYSQKELRQKKQDLKAGSQDSTVQVKSVGRRYWIFPDYRIAIKPMDLTIKTNVPQADVLLNQKKVAVSDSEQFSVKLDRLPTAEYTASIRGKHNGRNIKVNKSYDGDNPVLDLSVSFRTFLVTSNAKQGDLYFDDNHIGTLKDGQLQVEDYPVTENAHAYMKTTFPDGELRSQKYALADVEEGATLEILVTDLLEEDKAGELLVSAFDQLMHYLSTGQDSSNLRSVFEAGSSNAFYRGLKESIKAKFQTDTRKASRLNIPSILLTTMTQVGKTTYVLDFTATYEFLYDNSTDPEQHTSGHINQDLTGKVTVKKVGQHYLISQSGSKNITVVKEDNQLKAPSVFPESILGTWTGQANGLSIHMSLASDGTITTKVEDQKGNRSKETRTAKISKVEDKGNGFYLYTPDPGSDISALAPEGGLGGANVKYAYGFKISGKTASPVVWQAALTHEFDYTKPLSGVTLQKQP</sequence>
<feature type="domain" description="TcaA 4th" evidence="2">
    <location>
        <begin position="226"/>
        <end position="286"/>
    </location>
</feature>
<reference evidence="3 4" key="1">
    <citation type="journal article" date="2008" name="J. Bacteriol.">
        <title>Genome sequence of a nephritogenic and highly transformable M49 strain of Streptococcus pyogenes.</title>
        <authorList>
            <person name="McShan W.M."/>
            <person name="Ferretti J.J."/>
            <person name="Karasawa T."/>
            <person name="Suvorov A.N."/>
            <person name="Lin S."/>
            <person name="Qin B."/>
            <person name="Jia H."/>
            <person name="Kenton S."/>
            <person name="Najar F."/>
            <person name="Wu H."/>
            <person name="Scott J."/>
            <person name="Roe B.A."/>
            <person name="Savic D.J."/>
        </authorList>
    </citation>
    <scope>NUCLEOTIDE SEQUENCE [LARGE SCALE GENOMIC DNA]</scope>
    <source>
        <strain evidence="3 4">NZ131</strain>
    </source>
</reference>
<dbReference type="Proteomes" id="UP000001039">
    <property type="component" value="Chromosome"/>
</dbReference>
<keyword evidence="1" id="KW-0812">Transmembrane</keyword>
<evidence type="ECO:0000259" key="2">
    <source>
        <dbReference type="Pfam" id="PF22820"/>
    </source>
</evidence>
<dbReference type="AlphaFoldDB" id="A0A0H3C0R7"/>
<proteinExistence type="predicted"/>
<gene>
    <name evidence="3" type="ordered locus">Spy49_1710c</name>
</gene>
<keyword evidence="1" id="KW-1133">Transmembrane helix</keyword>
<protein>
    <recommendedName>
        <fullName evidence="2">TcaA 4th domain-containing protein</fullName>
    </recommendedName>
</protein>
<dbReference type="Pfam" id="PF22820">
    <property type="entry name" value="TcaA_3rd_4th"/>
    <property type="match status" value="1"/>
</dbReference>
<organism evidence="3 4">
    <name type="scientific">Streptococcus pyogenes serotype M49 (strain NZ131)</name>
    <dbReference type="NCBI Taxonomy" id="471876"/>
    <lineage>
        <taxon>Bacteria</taxon>
        <taxon>Bacillati</taxon>
        <taxon>Bacillota</taxon>
        <taxon>Bacilli</taxon>
        <taxon>Lactobacillales</taxon>
        <taxon>Streptococcaceae</taxon>
        <taxon>Streptococcus</taxon>
    </lineage>
</organism>
<name>A0A0H3C0R7_STRPZ</name>
<accession>A0A0H3C0R7</accession>